<dbReference type="EMBL" id="AP025637">
    <property type="protein sequence ID" value="BDG71290.1"/>
    <property type="molecule type" value="Genomic_DNA"/>
</dbReference>
<name>A0ABM7Y0J7_9PROT</name>
<keyword evidence="3" id="KW-1185">Reference proteome</keyword>
<evidence type="ECO:0000256" key="1">
    <source>
        <dbReference type="SAM" id="Phobius"/>
    </source>
</evidence>
<keyword evidence="1" id="KW-1133">Transmembrane helix</keyword>
<protein>
    <submittedName>
        <fullName evidence="2">Uncharacterized protein</fullName>
    </submittedName>
</protein>
<proteinExistence type="predicted"/>
<sequence>MPVIPITLITTGLFGNLLLVVLLLGDATAPGRVPLLVAAVLALGGGALMLAGLMMLEPRRRPGDALGGAPGE</sequence>
<keyword evidence="1" id="KW-0472">Membrane</keyword>
<dbReference type="Proteomes" id="UP000831327">
    <property type="component" value="Chromosome"/>
</dbReference>
<evidence type="ECO:0000313" key="2">
    <source>
        <dbReference type="EMBL" id="BDG71290.1"/>
    </source>
</evidence>
<accession>A0ABM7Y0J7</accession>
<gene>
    <name evidence="2" type="ORF">Rmf_12190</name>
</gene>
<reference evidence="2 3" key="1">
    <citation type="journal article" date="2016" name="Microbes Environ.">
        <title>Phylogenetically diverse aerobic anoxygenic phototrophic bacteria isolated from epilithic biofilms in Tama river, Japan.</title>
        <authorList>
            <person name="Hirose S."/>
            <person name="Matsuura K."/>
            <person name="Haruta S."/>
        </authorList>
    </citation>
    <scope>NUCLEOTIDE SEQUENCE [LARGE SCALE GENOMIC DNA]</scope>
    <source>
        <strain evidence="2 3">S08</strain>
    </source>
</reference>
<keyword evidence="1" id="KW-0812">Transmembrane</keyword>
<organism evidence="2 3">
    <name type="scientific">Roseomonas fluvialis</name>
    <dbReference type="NCBI Taxonomy" id="1750527"/>
    <lineage>
        <taxon>Bacteria</taxon>
        <taxon>Pseudomonadati</taxon>
        <taxon>Pseudomonadota</taxon>
        <taxon>Alphaproteobacteria</taxon>
        <taxon>Acetobacterales</taxon>
        <taxon>Roseomonadaceae</taxon>
        <taxon>Roseomonas</taxon>
    </lineage>
</organism>
<feature type="transmembrane region" description="Helical" evidence="1">
    <location>
        <begin position="36"/>
        <end position="56"/>
    </location>
</feature>
<evidence type="ECO:0000313" key="3">
    <source>
        <dbReference type="Proteomes" id="UP000831327"/>
    </source>
</evidence>
<feature type="transmembrane region" description="Helical" evidence="1">
    <location>
        <begin position="6"/>
        <end position="24"/>
    </location>
</feature>
<dbReference type="RefSeq" id="WP_244458571.1">
    <property type="nucleotide sequence ID" value="NZ_AP025637.1"/>
</dbReference>